<evidence type="ECO:0000313" key="2">
    <source>
        <dbReference type="Proteomes" id="UP001589813"/>
    </source>
</evidence>
<comment type="caution">
    <text evidence="1">The sequence shown here is derived from an EMBL/GenBank/DDBJ whole genome shotgun (WGS) entry which is preliminary data.</text>
</comment>
<organism evidence="1 2">
    <name type="scientific">Rheinheimera tilapiae</name>
    <dbReference type="NCBI Taxonomy" id="875043"/>
    <lineage>
        <taxon>Bacteria</taxon>
        <taxon>Pseudomonadati</taxon>
        <taxon>Pseudomonadota</taxon>
        <taxon>Gammaproteobacteria</taxon>
        <taxon>Chromatiales</taxon>
        <taxon>Chromatiaceae</taxon>
        <taxon>Rheinheimera</taxon>
    </lineage>
</organism>
<name>A0ABV6BBD5_9GAMM</name>
<dbReference type="InterPro" id="IPR010640">
    <property type="entry name" value="Low_temperature_requirement_A"/>
</dbReference>
<dbReference type="Pfam" id="PF06772">
    <property type="entry name" value="LtrA"/>
    <property type="match status" value="1"/>
</dbReference>
<reference evidence="1 2" key="1">
    <citation type="submission" date="2024-09" db="EMBL/GenBank/DDBJ databases">
        <authorList>
            <person name="Sun Q."/>
            <person name="Mori K."/>
        </authorList>
    </citation>
    <scope>NUCLEOTIDE SEQUENCE [LARGE SCALE GENOMIC DNA]</scope>
    <source>
        <strain evidence="1 2">KCTC 23315</strain>
    </source>
</reference>
<protein>
    <submittedName>
        <fullName evidence="1">Low temperature requirement protein A</fullName>
    </submittedName>
</protein>
<sequence>MQKQWLNQYWSQGIRAMPPRDVHEHHRASTPLELLFDLVAVIAIAAAAGELHHAVAHGHALEGAGKFVLAFFAIWWVRAPYSLISEQQSCLQAPQARRNSEGIVVLFRAVATPHEALAGAPVRAIAE</sequence>
<proteinExistence type="predicted"/>
<dbReference type="Proteomes" id="UP001589813">
    <property type="component" value="Unassembled WGS sequence"/>
</dbReference>
<keyword evidence="2" id="KW-1185">Reference proteome</keyword>
<accession>A0ABV6BBD5</accession>
<dbReference type="RefSeq" id="WP_377240505.1">
    <property type="nucleotide sequence ID" value="NZ_JBHLXP010000001.1"/>
</dbReference>
<gene>
    <name evidence="1" type="ORF">ACFFJP_03340</name>
</gene>
<dbReference type="EMBL" id="JBHLXP010000001">
    <property type="protein sequence ID" value="MFC0047323.1"/>
    <property type="molecule type" value="Genomic_DNA"/>
</dbReference>
<evidence type="ECO:0000313" key="1">
    <source>
        <dbReference type="EMBL" id="MFC0047323.1"/>
    </source>
</evidence>